<evidence type="ECO:0000256" key="2">
    <source>
        <dbReference type="PROSITE-ProRule" id="PRU00505"/>
    </source>
</evidence>
<organism evidence="5 6">
    <name type="scientific">Fibroporia radiculosa</name>
    <dbReference type="NCBI Taxonomy" id="599839"/>
    <lineage>
        <taxon>Eukaryota</taxon>
        <taxon>Fungi</taxon>
        <taxon>Dikarya</taxon>
        <taxon>Basidiomycota</taxon>
        <taxon>Agaricomycotina</taxon>
        <taxon>Agaricomycetes</taxon>
        <taxon>Polyporales</taxon>
        <taxon>Fibroporiaceae</taxon>
        <taxon>Fibroporia</taxon>
    </lineage>
</organism>
<dbReference type="InterPro" id="IPR038096">
    <property type="entry name" value="TEA/ATTS_sf"/>
</dbReference>
<accession>J4G0T9</accession>
<dbReference type="RefSeq" id="XP_012178416.1">
    <property type="nucleotide sequence ID" value="XM_012323026.1"/>
</dbReference>
<dbReference type="Gene3D" id="6.10.20.40">
    <property type="entry name" value="TEA/ATTS domain"/>
    <property type="match status" value="1"/>
</dbReference>
<feature type="domain" description="TEA" evidence="4">
    <location>
        <begin position="23"/>
        <end position="95"/>
    </location>
</feature>
<proteinExistence type="inferred from homology"/>
<evidence type="ECO:0000256" key="1">
    <source>
        <dbReference type="ARBA" id="ARBA00008421"/>
    </source>
</evidence>
<evidence type="ECO:0000313" key="5">
    <source>
        <dbReference type="EMBL" id="CCL99133.1"/>
    </source>
</evidence>
<dbReference type="InParanoid" id="J4G0T9"/>
<sequence length="531" mass="58384">MDPLPARPSRKSLTPQRKHHKLLKDGSEVWSADVEKIFVDGLHKYWESPWATYSRGRSRWRNQFLVEHLKKHGIERSKKQVASHIQVLRNMWRGEPGSSPPSYLIPIASWLTRRPEFHLVAGGEELFQENGLLASPKSSAGTDSPEPFSANLDNPDWRNSWSSSASSSAPDFSTFDPQLNSRPPSAMFSPPASMPMPSLPILPDMTCTTMSSATVRGRGRSAVKLEPLALEPTLFNLPQASHPESPDFPFLHAPNRLSHIDLWADTPLSTVDVDQLTAAPMVSPAYNQPAQPYRIMLHYRVKLPAGENFGLQTWQGVHGAVTFASRWTTAQCHTKAWAGKLCVMHEVGVLEPFNAQQPSSSANTIDMVPPMPMACLPESALSQCRWLEPSTYAASGVLAGQCRPHADHVYSFPDVQTVTQQFVVDKEVLAVTSYTLDRTADPASAPSVELVGFHKVSWQTPPSQPQPSPSASPLTPHLFPTVYSAPLAPQPPSSMRVPGTGEDAPLACALDFTRGPSMHGSDPARHVPHYY</sequence>
<reference evidence="5 6" key="1">
    <citation type="journal article" date="2012" name="Appl. Environ. Microbiol.">
        <title>Short-read sequencing for genomic analysis of the brown rot fungus Fibroporia radiculosa.</title>
        <authorList>
            <person name="Tang J.D."/>
            <person name="Perkins A.D."/>
            <person name="Sonstegard T.S."/>
            <person name="Schroeder S.G."/>
            <person name="Burgess S.C."/>
            <person name="Diehl S.V."/>
        </authorList>
    </citation>
    <scope>NUCLEOTIDE SEQUENCE [LARGE SCALE GENOMIC DNA]</scope>
    <source>
        <strain evidence="5 6">TFFH 294</strain>
    </source>
</reference>
<dbReference type="InterPro" id="IPR000818">
    <property type="entry name" value="TEA/ATTS_dom"/>
</dbReference>
<dbReference type="EMBL" id="HE796917">
    <property type="protein sequence ID" value="CCL99133.1"/>
    <property type="molecule type" value="Genomic_DNA"/>
</dbReference>
<dbReference type="Pfam" id="PF01285">
    <property type="entry name" value="TEA"/>
    <property type="match status" value="1"/>
</dbReference>
<dbReference type="STRING" id="599839.J4G0T9"/>
<dbReference type="SMART" id="SM00426">
    <property type="entry name" value="TEA"/>
    <property type="match status" value="1"/>
</dbReference>
<dbReference type="GeneID" id="24094044"/>
<dbReference type="PROSITE" id="PS51088">
    <property type="entry name" value="TEA_2"/>
    <property type="match status" value="1"/>
</dbReference>
<keyword evidence="6" id="KW-1185">Reference proteome</keyword>
<dbReference type="HOGENOM" id="CLU_039062_0_0_1"/>
<dbReference type="Proteomes" id="UP000006352">
    <property type="component" value="Unassembled WGS sequence"/>
</dbReference>
<feature type="DNA-binding region" description="TEA" evidence="2">
    <location>
        <begin position="23"/>
        <end position="95"/>
    </location>
</feature>
<evidence type="ECO:0000313" key="6">
    <source>
        <dbReference type="Proteomes" id="UP000006352"/>
    </source>
</evidence>
<comment type="similarity">
    <text evidence="1">Belongs to the TEC1 family.</text>
</comment>
<evidence type="ECO:0000259" key="4">
    <source>
        <dbReference type="PROSITE" id="PS51088"/>
    </source>
</evidence>
<dbReference type="OrthoDB" id="10006572at2759"/>
<feature type="compositionally biased region" description="Low complexity" evidence="3">
    <location>
        <begin position="160"/>
        <end position="169"/>
    </location>
</feature>
<evidence type="ECO:0000256" key="3">
    <source>
        <dbReference type="SAM" id="MobiDB-lite"/>
    </source>
</evidence>
<feature type="region of interest" description="Disordered" evidence="3">
    <location>
        <begin position="134"/>
        <end position="192"/>
    </location>
</feature>
<dbReference type="GO" id="GO:0003700">
    <property type="term" value="F:DNA-binding transcription factor activity"/>
    <property type="evidence" value="ECO:0007669"/>
    <property type="project" value="InterPro"/>
</dbReference>
<protein>
    <recommendedName>
        <fullName evidence="4">TEA domain-containing protein</fullName>
    </recommendedName>
</protein>
<feature type="region of interest" description="Disordered" evidence="3">
    <location>
        <begin position="482"/>
        <end position="502"/>
    </location>
</feature>
<dbReference type="AlphaFoldDB" id="J4G0T9"/>
<gene>
    <name evidence="5" type="ORF">FIBRA_01147</name>
</gene>
<name>J4G0T9_9APHY</name>